<reference evidence="2" key="1">
    <citation type="journal article" date="2020" name="Stud. Mycol.">
        <title>101 Dothideomycetes genomes: a test case for predicting lifestyles and emergence of pathogens.</title>
        <authorList>
            <person name="Haridas S."/>
            <person name="Albert R."/>
            <person name="Binder M."/>
            <person name="Bloem J."/>
            <person name="Labutti K."/>
            <person name="Salamov A."/>
            <person name="Andreopoulos B."/>
            <person name="Baker S."/>
            <person name="Barry K."/>
            <person name="Bills G."/>
            <person name="Bluhm B."/>
            <person name="Cannon C."/>
            <person name="Castanera R."/>
            <person name="Culley D."/>
            <person name="Daum C."/>
            <person name="Ezra D."/>
            <person name="Gonzalez J."/>
            <person name="Henrissat B."/>
            <person name="Kuo A."/>
            <person name="Liang C."/>
            <person name="Lipzen A."/>
            <person name="Lutzoni F."/>
            <person name="Magnuson J."/>
            <person name="Mondo S."/>
            <person name="Nolan M."/>
            <person name="Ohm R."/>
            <person name="Pangilinan J."/>
            <person name="Park H.-J."/>
            <person name="Ramirez L."/>
            <person name="Alfaro M."/>
            <person name="Sun H."/>
            <person name="Tritt A."/>
            <person name="Yoshinaga Y."/>
            <person name="Zwiers L.-H."/>
            <person name="Turgeon B."/>
            <person name="Goodwin S."/>
            <person name="Spatafora J."/>
            <person name="Crous P."/>
            <person name="Grigoriev I."/>
        </authorList>
    </citation>
    <scope>NUCLEOTIDE SEQUENCE</scope>
    <source>
        <strain evidence="2">CBS 627.86</strain>
    </source>
</reference>
<evidence type="ECO:0000259" key="1">
    <source>
        <dbReference type="Pfam" id="PF06985"/>
    </source>
</evidence>
<dbReference type="PANTHER" id="PTHR33112:SF12">
    <property type="entry name" value="HETEROKARYON INCOMPATIBILITY DOMAIN-CONTAINING PROTEIN"/>
    <property type="match status" value="1"/>
</dbReference>
<dbReference type="InterPro" id="IPR010730">
    <property type="entry name" value="HET"/>
</dbReference>
<proteinExistence type="predicted"/>
<sequence length="732" mass="82662">MHIQRPQQPVFCQQCAGLAQLLVDISPSQKIGNAHTEWWDSTYGKIRSIQGLQPDTCELCRILQKAFGRAPGFNASDTKISVWNKSLAEYRGFLHSTCSFEACGIKLALAPTLPVVRTEEGEEIIAFTSRFVVPLLNPLLVKSWMNRCEKHAFCQPEYSSKDFDFQFRLIDVVSGQLVTASPDSRYVALSYVWGGVKQVVLNRMTYQHLEEEGSIGVGGLRGPKAEDAPITLALDGRVIPRTIRDAIRLCQLLGERYLWVDSLCILQDDDFQDSSGAWTNADKLAQIPRMNTIYGASALTVIAACGSDSEAGLPGVHITSTRSTQIIGKIGDQILASIGENPLDAFWRSKSCERGWTFQEFLLSKRHLIFLPEQVVFHCSTLTWCEDHSLEYVDKPENVMAVPAWTKSYRLRPLQLPDASKWSQSVFFPAIFINQYFNEWLRNFLKRNLTVTSDILFAFDGALSASIGHLGAFYQGLPIDYFCECLHWSVGTNSMHYPKGKQTHTGLTQRRPGFPSWSWTGWIWNVASFEQFWLNYQGKDPSYWSRVAIWGVRRLRDGNVELMSISSPDVKSWDRLQFFPTSAFEVTDSFTHGELQSSLAMVKLSKNPLSYIIIKALTSFIYVDPEGTNKWSASRSVFTSPDFNPANLVGQLNFPEKWESKIKDPLQVIIAGSFFYGPSPKFPDQTDEDDPTIKCLVVEEVGDGQMERLTTFDTRFTSAKRLVWVPIVAVLR</sequence>
<feature type="domain" description="Heterokaryon incompatibility" evidence="1">
    <location>
        <begin position="186"/>
        <end position="360"/>
    </location>
</feature>
<accession>A0A6A5YRN0</accession>
<keyword evidence="3" id="KW-1185">Reference proteome</keyword>
<gene>
    <name evidence="2" type="ORF">BDV96DRAFT_651613</name>
</gene>
<dbReference type="Pfam" id="PF06985">
    <property type="entry name" value="HET"/>
    <property type="match status" value="1"/>
</dbReference>
<name>A0A6A5YRN0_9PLEO</name>
<evidence type="ECO:0000313" key="2">
    <source>
        <dbReference type="EMBL" id="KAF2109633.1"/>
    </source>
</evidence>
<evidence type="ECO:0000313" key="3">
    <source>
        <dbReference type="Proteomes" id="UP000799770"/>
    </source>
</evidence>
<dbReference type="PANTHER" id="PTHR33112">
    <property type="entry name" value="DOMAIN PROTEIN, PUTATIVE-RELATED"/>
    <property type="match status" value="1"/>
</dbReference>
<dbReference type="AlphaFoldDB" id="A0A6A5YRN0"/>
<protein>
    <submittedName>
        <fullName evidence="2">Heterokaryon incompatibility protein-domain-containing protein</fullName>
    </submittedName>
</protein>
<dbReference type="EMBL" id="ML977341">
    <property type="protein sequence ID" value="KAF2109633.1"/>
    <property type="molecule type" value="Genomic_DNA"/>
</dbReference>
<organism evidence="2 3">
    <name type="scientific">Lophiotrema nucula</name>
    <dbReference type="NCBI Taxonomy" id="690887"/>
    <lineage>
        <taxon>Eukaryota</taxon>
        <taxon>Fungi</taxon>
        <taxon>Dikarya</taxon>
        <taxon>Ascomycota</taxon>
        <taxon>Pezizomycotina</taxon>
        <taxon>Dothideomycetes</taxon>
        <taxon>Pleosporomycetidae</taxon>
        <taxon>Pleosporales</taxon>
        <taxon>Lophiotremataceae</taxon>
        <taxon>Lophiotrema</taxon>
    </lineage>
</organism>
<dbReference type="Proteomes" id="UP000799770">
    <property type="component" value="Unassembled WGS sequence"/>
</dbReference>
<dbReference type="OrthoDB" id="5135333at2759"/>